<dbReference type="SUPFAM" id="SSF48403">
    <property type="entry name" value="Ankyrin repeat"/>
    <property type="match status" value="1"/>
</dbReference>
<evidence type="ECO:0000256" key="4">
    <source>
        <dbReference type="SAM" id="MobiDB-lite"/>
    </source>
</evidence>
<dbReference type="OrthoDB" id="3638832at2759"/>
<dbReference type="AlphaFoldDB" id="A0A2G5HKS5"/>
<feature type="compositionally biased region" description="Polar residues" evidence="4">
    <location>
        <begin position="835"/>
        <end position="847"/>
    </location>
</feature>
<evidence type="ECO:0000256" key="2">
    <source>
        <dbReference type="ARBA" id="ARBA00023043"/>
    </source>
</evidence>
<keyword evidence="5" id="KW-1133">Transmembrane helix</keyword>
<keyword evidence="5" id="KW-0812">Transmembrane</keyword>
<protein>
    <submittedName>
        <fullName evidence="6">Uncharacterized protein</fullName>
    </submittedName>
</protein>
<keyword evidence="1" id="KW-0677">Repeat</keyword>
<feature type="transmembrane region" description="Helical" evidence="5">
    <location>
        <begin position="139"/>
        <end position="162"/>
    </location>
</feature>
<dbReference type="InterPro" id="IPR036770">
    <property type="entry name" value="Ankyrin_rpt-contain_sf"/>
</dbReference>
<dbReference type="Pfam" id="PF00023">
    <property type="entry name" value="Ank"/>
    <property type="match status" value="2"/>
</dbReference>
<dbReference type="SMART" id="SM00248">
    <property type="entry name" value="ANK"/>
    <property type="match status" value="6"/>
</dbReference>
<sequence>MADYDAVIGVSLVAILVASLVQFYVEAQHAGLWHRLGKSTRKRFEHVIHLWSWMRNQRDQNHGRFPGVELAPNRRDRRQAVEDGTRTLRTWPLLGVHLSFISWYSIAMFFAWAAVSILSGVQMGRSISEKDNLKIDADIAGTGVLIGLFTPAMLTALNLVLGHFHSQDGGILEIGAAHFANLSSLLINTLKALWCGSIDQLSEEERLIAAISINLCCTSLRMSFSDKTALASRSFMALSSVSRLFGLICMFILLGSIGHASAAFSISTLHWYGAIRSHDGTYWSVWALLATNCMIWMSDTLLVAYRHTPGFDKAHKAQERNTFHAFPTLRTTALLKHVQSLPVLVMDMWAIMALAQGSDRGSLADWGQSAALATALTTIAHWGYRVLYDILWKSWHNNRWLNFSRPSPGEIDAPLNDTGYWPREAATKTKQELQEELLEACRTNDITWFDEIMQQLEDEDINFVDQETNRTPLLIAIENGSLTLIKELKENHQASSAYLDTEPAVVRAVELGRHNILTYLIFDSTFTEDPCQLSRKGTSPLQLACQSGHWAVVEVLLRHPAVTKELTLAGRRGPLWTALTLPQRDVAIKVSSLLLYKLDQLNDSSVSFDALVDLIRDGNCAAIQSYSEVAISSQPFPMNRKDSNGWTLLHWAAWKGDMGILEGVLRQMPGTTDATIVNEPTCDGRTALHVAAQYAPSDLALRLLELPTIETGIRDHTGRSALPLAAQFGALRLVQGLRKSGERPLNTLISEYVRDGVKYSSYGPKRPHFDHDIEGRTPLSYAVEQLHFEIMDLLLETGADPFIVDTSHKLPLAYAYATIRTRHPSSQSCHRHLPSETSWPEPSGRTTTENIVDAEWRSLERFVKRWMPSKERFDIDQWKTALKEIADHGMVLTGAKTSFIEWLCCNGILDPTTKTMAGVDAKRTASCFLDCLLYYVAEHRLRGLAVPLNHFKWSTHGADMSYPLDEFGGPCVAIYAAKAIELGHLHHAKFLVGDVGIDINTHEGLLLHAAVQGQRVDGVAWVLN</sequence>
<comment type="caution">
    <text evidence="6">The sequence shown here is derived from an EMBL/GenBank/DDBJ whole genome shotgun (WGS) entry which is preliminary data.</text>
</comment>
<feature type="transmembrane region" description="Helical" evidence="5">
    <location>
        <begin position="244"/>
        <end position="271"/>
    </location>
</feature>
<dbReference type="Pfam" id="PF12796">
    <property type="entry name" value="Ank_2"/>
    <property type="match status" value="1"/>
</dbReference>
<dbReference type="PROSITE" id="PS50297">
    <property type="entry name" value="ANK_REP_REGION"/>
    <property type="match status" value="2"/>
</dbReference>
<keyword evidence="2 3" id="KW-0040">ANK repeat</keyword>
<feature type="transmembrane region" description="Helical" evidence="5">
    <location>
        <begin position="6"/>
        <end position="25"/>
    </location>
</feature>
<keyword evidence="5" id="KW-0472">Membrane</keyword>
<dbReference type="Proteomes" id="UP000230605">
    <property type="component" value="Chromosome 4"/>
</dbReference>
<dbReference type="Gene3D" id="1.25.40.20">
    <property type="entry name" value="Ankyrin repeat-containing domain"/>
    <property type="match status" value="3"/>
</dbReference>
<dbReference type="PANTHER" id="PTHR24198">
    <property type="entry name" value="ANKYRIN REPEAT AND PROTEIN KINASE DOMAIN-CONTAINING PROTEIN"/>
    <property type="match status" value="1"/>
</dbReference>
<feature type="repeat" description="ANK" evidence="3">
    <location>
        <begin position="774"/>
        <end position="806"/>
    </location>
</feature>
<feature type="repeat" description="ANK" evidence="3">
    <location>
        <begin position="536"/>
        <end position="561"/>
    </location>
</feature>
<proteinExistence type="predicted"/>
<gene>
    <name evidence="6" type="ORF">CB0940_04465</name>
</gene>
<name>A0A2G5HKS5_CERBT</name>
<dbReference type="EMBL" id="LKMD01000105">
    <property type="protein sequence ID" value="PIA92812.1"/>
    <property type="molecule type" value="Genomic_DNA"/>
</dbReference>
<accession>A0A2G5HKS5</accession>
<evidence type="ECO:0000313" key="7">
    <source>
        <dbReference type="Proteomes" id="UP000230605"/>
    </source>
</evidence>
<evidence type="ECO:0000256" key="5">
    <source>
        <dbReference type="SAM" id="Phobius"/>
    </source>
</evidence>
<feature type="transmembrane region" description="Helical" evidence="5">
    <location>
        <begin position="96"/>
        <end position="119"/>
    </location>
</feature>
<evidence type="ECO:0000313" key="6">
    <source>
        <dbReference type="EMBL" id="PIA92812.1"/>
    </source>
</evidence>
<evidence type="ECO:0000256" key="3">
    <source>
        <dbReference type="PROSITE-ProRule" id="PRU00023"/>
    </source>
</evidence>
<dbReference type="PROSITE" id="PS50088">
    <property type="entry name" value="ANK_REPEAT"/>
    <property type="match status" value="2"/>
</dbReference>
<evidence type="ECO:0000256" key="1">
    <source>
        <dbReference type="ARBA" id="ARBA00022737"/>
    </source>
</evidence>
<feature type="region of interest" description="Disordered" evidence="4">
    <location>
        <begin position="827"/>
        <end position="847"/>
    </location>
</feature>
<organism evidence="6 7">
    <name type="scientific">Cercospora beticola</name>
    <name type="common">Sugarbeet leaf spot fungus</name>
    <dbReference type="NCBI Taxonomy" id="122368"/>
    <lineage>
        <taxon>Eukaryota</taxon>
        <taxon>Fungi</taxon>
        <taxon>Dikarya</taxon>
        <taxon>Ascomycota</taxon>
        <taxon>Pezizomycotina</taxon>
        <taxon>Dothideomycetes</taxon>
        <taxon>Dothideomycetidae</taxon>
        <taxon>Mycosphaerellales</taxon>
        <taxon>Mycosphaerellaceae</taxon>
        <taxon>Cercospora</taxon>
    </lineage>
</organism>
<dbReference type="PANTHER" id="PTHR24198:SF165">
    <property type="entry name" value="ANKYRIN REPEAT-CONTAINING PROTEIN-RELATED"/>
    <property type="match status" value="1"/>
</dbReference>
<dbReference type="InterPro" id="IPR002110">
    <property type="entry name" value="Ankyrin_rpt"/>
</dbReference>
<reference evidence="6 7" key="1">
    <citation type="submission" date="2015-10" db="EMBL/GenBank/DDBJ databases">
        <title>The cercosporin biosynthetic gene cluster was horizontally transferred to several fungal lineages and shown to be expanded in Cercospora beticola based on microsynteny with recipient genomes.</title>
        <authorList>
            <person name="De Jonge R."/>
            <person name="Ebert M.K."/>
            <person name="Suttle J.C."/>
            <person name="Jurick Ii W.M."/>
            <person name="Secor G.A."/>
            <person name="Thomma B.P."/>
            <person name="Van De Peer Y."/>
            <person name="Bolton M.D."/>
        </authorList>
    </citation>
    <scope>NUCLEOTIDE SEQUENCE [LARGE SCALE GENOMIC DNA]</scope>
    <source>
        <strain evidence="6 7">09-40</strain>
    </source>
</reference>